<dbReference type="InterPro" id="IPR050459">
    <property type="entry name" value="WD_repeat_RBAP46/RBAP48/MSI1"/>
</dbReference>
<dbReference type="InterPro" id="IPR036322">
    <property type="entry name" value="WD40_repeat_dom_sf"/>
</dbReference>
<dbReference type="SUPFAM" id="SSF50978">
    <property type="entry name" value="WD40 repeat-like"/>
    <property type="match status" value="1"/>
</dbReference>
<keyword evidence="5" id="KW-1185">Reference proteome</keyword>
<feature type="repeat" description="WD" evidence="3">
    <location>
        <begin position="71"/>
        <end position="113"/>
    </location>
</feature>
<keyword evidence="1 3" id="KW-0853">WD repeat</keyword>
<protein>
    <recommendedName>
        <fullName evidence="6">Peroxin-7</fullName>
    </recommendedName>
</protein>
<feature type="repeat" description="WD" evidence="3">
    <location>
        <begin position="160"/>
        <end position="194"/>
    </location>
</feature>
<accession>A0A9D4Z3X7</accession>
<name>A0A9D4Z3X7_ADICA</name>
<dbReference type="InterPro" id="IPR001680">
    <property type="entry name" value="WD40_rpt"/>
</dbReference>
<evidence type="ECO:0000256" key="3">
    <source>
        <dbReference type="PROSITE-ProRule" id="PRU00221"/>
    </source>
</evidence>
<dbReference type="OrthoDB" id="1068471at2759"/>
<feature type="repeat" description="WD" evidence="3">
    <location>
        <begin position="19"/>
        <end position="56"/>
    </location>
</feature>
<dbReference type="Pfam" id="PF00400">
    <property type="entry name" value="WD40"/>
    <property type="match status" value="4"/>
</dbReference>
<organism evidence="4 5">
    <name type="scientific">Adiantum capillus-veneris</name>
    <name type="common">Maidenhair fern</name>
    <dbReference type="NCBI Taxonomy" id="13818"/>
    <lineage>
        <taxon>Eukaryota</taxon>
        <taxon>Viridiplantae</taxon>
        <taxon>Streptophyta</taxon>
        <taxon>Embryophyta</taxon>
        <taxon>Tracheophyta</taxon>
        <taxon>Polypodiopsida</taxon>
        <taxon>Polypodiidae</taxon>
        <taxon>Polypodiales</taxon>
        <taxon>Pteridineae</taxon>
        <taxon>Pteridaceae</taxon>
        <taxon>Vittarioideae</taxon>
        <taxon>Adiantum</taxon>
    </lineage>
</organism>
<evidence type="ECO:0000313" key="4">
    <source>
        <dbReference type="EMBL" id="KAI5061538.1"/>
    </source>
</evidence>
<reference evidence="4" key="1">
    <citation type="submission" date="2021-01" db="EMBL/GenBank/DDBJ databases">
        <title>Adiantum capillus-veneris genome.</title>
        <authorList>
            <person name="Fang Y."/>
            <person name="Liao Q."/>
        </authorList>
    </citation>
    <scope>NUCLEOTIDE SEQUENCE</scope>
    <source>
        <strain evidence="4">H3</strain>
        <tissue evidence="4">Leaf</tissue>
    </source>
</reference>
<dbReference type="PROSITE" id="PS50294">
    <property type="entry name" value="WD_REPEATS_REGION"/>
    <property type="match status" value="2"/>
</dbReference>
<comment type="caution">
    <text evidence="4">The sequence shown here is derived from an EMBL/GenBank/DDBJ whole genome shotgun (WGS) entry which is preliminary data.</text>
</comment>
<dbReference type="InterPro" id="IPR019775">
    <property type="entry name" value="WD40_repeat_CS"/>
</dbReference>
<proteinExistence type="predicted"/>
<dbReference type="Gene3D" id="2.130.10.10">
    <property type="entry name" value="YVTN repeat-like/Quinoprotein amine dehydrogenase"/>
    <property type="match status" value="1"/>
</dbReference>
<keyword evidence="2" id="KW-0677">Repeat</keyword>
<evidence type="ECO:0000313" key="5">
    <source>
        <dbReference type="Proteomes" id="UP000886520"/>
    </source>
</evidence>
<dbReference type="PANTHER" id="PTHR22850">
    <property type="entry name" value="WD40 REPEAT FAMILY"/>
    <property type="match status" value="1"/>
</dbReference>
<dbReference type="EMBL" id="JABFUD020000023">
    <property type="protein sequence ID" value="KAI5061538.1"/>
    <property type="molecule type" value="Genomic_DNA"/>
</dbReference>
<gene>
    <name evidence="4" type="ORF">GOP47_0024043</name>
</gene>
<sequence>MYPPSAFHGQQPWRPYLRLVGHSVQGYGLAWSARKEGYLLSGSTDARICLWDTNSGGGTGIGNVVRPLQVFQGHPSAVTDLGLHSDSDELFGSVGNDGQLLIWDYRASTAPTQTVKVNDKSWVNCLAFEPLNKELVAVGSGDGTLALHDLRKLSQPLHKLLTHEGDVHHVEWDSNCATKLASSGDYNTVKVWDLTRIDTQEDATSASGPAPPLSRCLLMLSIQAWYLIFHGVRSWRG</sequence>
<evidence type="ECO:0000256" key="2">
    <source>
        <dbReference type="ARBA" id="ARBA00022737"/>
    </source>
</evidence>
<dbReference type="AlphaFoldDB" id="A0A9D4Z3X7"/>
<dbReference type="InterPro" id="IPR015943">
    <property type="entry name" value="WD40/YVTN_repeat-like_dom_sf"/>
</dbReference>
<evidence type="ECO:0000256" key="1">
    <source>
        <dbReference type="ARBA" id="ARBA00022574"/>
    </source>
</evidence>
<dbReference type="PROSITE" id="PS00678">
    <property type="entry name" value="WD_REPEATS_1"/>
    <property type="match status" value="1"/>
</dbReference>
<dbReference type="Proteomes" id="UP000886520">
    <property type="component" value="Chromosome 23"/>
</dbReference>
<dbReference type="SMART" id="SM00320">
    <property type="entry name" value="WD40"/>
    <property type="match status" value="4"/>
</dbReference>
<evidence type="ECO:0008006" key="6">
    <source>
        <dbReference type="Google" id="ProtNLM"/>
    </source>
</evidence>
<dbReference type="PROSITE" id="PS50082">
    <property type="entry name" value="WD_REPEATS_2"/>
    <property type="match status" value="3"/>
</dbReference>